<dbReference type="Proteomes" id="UP000078576">
    <property type="component" value="Unassembled WGS sequence"/>
</dbReference>
<reference evidence="3" key="1">
    <citation type="submission" date="2014-12" db="EMBL/GenBank/DDBJ databases">
        <title>Genome Sequence of Valsa Canker Pathogens Uncovers a Specific Adaption of Colonization on Woody Bark.</title>
        <authorList>
            <person name="Yin Z."/>
            <person name="Liu H."/>
            <person name="Gao X."/>
            <person name="Li Z."/>
            <person name="Song N."/>
            <person name="Ke X."/>
            <person name="Dai Q."/>
            <person name="Wu Y."/>
            <person name="Sun Y."/>
            <person name="Xu J.-R."/>
            <person name="Kang Z.K."/>
            <person name="Wang L."/>
            <person name="Huang L."/>
        </authorList>
    </citation>
    <scope>NUCLEOTIDE SEQUENCE [LARGE SCALE GENOMIC DNA]</scope>
    <source>
        <strain evidence="3">SXYL134</strain>
    </source>
</reference>
<evidence type="ECO:0000313" key="2">
    <source>
        <dbReference type="EMBL" id="KUI53481.1"/>
    </source>
</evidence>
<keyword evidence="3" id="KW-1185">Reference proteome</keyword>
<feature type="compositionally biased region" description="Polar residues" evidence="1">
    <location>
        <begin position="1"/>
        <end position="10"/>
    </location>
</feature>
<organism evidence="2 3">
    <name type="scientific">Cytospora mali</name>
    <name type="common">Apple Valsa canker fungus</name>
    <name type="synonym">Valsa mali</name>
    <dbReference type="NCBI Taxonomy" id="578113"/>
    <lineage>
        <taxon>Eukaryota</taxon>
        <taxon>Fungi</taxon>
        <taxon>Dikarya</taxon>
        <taxon>Ascomycota</taxon>
        <taxon>Pezizomycotina</taxon>
        <taxon>Sordariomycetes</taxon>
        <taxon>Sordariomycetidae</taxon>
        <taxon>Diaporthales</taxon>
        <taxon>Cytosporaceae</taxon>
        <taxon>Cytospora</taxon>
    </lineage>
</organism>
<sequence length="384" mass="43098">MPVITRSQMTLAMRPGPDPPTDEGGRVLPTVELIDLTGLSTDDEQDNRADNDNDENGDWEDITEVIDLTNLPSDDENDAAVEVVRANQASAARMPRHQLRRTDTCELCNRVARYDRGITKHHLYPQSVVKAAAEGKYTPEQKGSLALLCWPCHSAIHRIISNDRLAKSFHSVELLKAHAEVQDWIQRMKRATTAELNPPTRSNRIVHVATRVGAFSISQISGVKKVKKSKSERRLAKKLQRSAIIPQINLALDTLWAQNGNSFPRLFTGSAKRNRRLRDAVRELSRNKDVQCPEVREVLRSRPEYREWYDWAFPARNQARGQATVESQGVGDAQTSGLREGDGPTKTAEGDQVQIDENRVLGVPDLEFQNILNGMEDVGDYIPL</sequence>
<dbReference type="PANTHER" id="PTHR37827">
    <property type="entry name" value="TUDOR DOMAIN-CONTAINING PROTEIN"/>
    <property type="match status" value="1"/>
</dbReference>
<dbReference type="PANTHER" id="PTHR37827:SF1">
    <property type="entry name" value="HNH DOMAIN-CONTAINING PROTEIN"/>
    <property type="match status" value="1"/>
</dbReference>
<dbReference type="OrthoDB" id="4850648at2759"/>
<feature type="region of interest" description="Disordered" evidence="1">
    <location>
        <begin position="1"/>
        <end position="24"/>
    </location>
</feature>
<protein>
    <submittedName>
        <fullName evidence="2">Uncharacterized protein YisB</fullName>
    </submittedName>
</protein>
<name>A0A194UPB1_CYTMA</name>
<dbReference type="EMBL" id="KN714669">
    <property type="protein sequence ID" value="KUI53481.1"/>
    <property type="molecule type" value="Genomic_DNA"/>
</dbReference>
<feature type="region of interest" description="Disordered" evidence="1">
    <location>
        <begin position="37"/>
        <end position="58"/>
    </location>
</feature>
<evidence type="ECO:0000313" key="3">
    <source>
        <dbReference type="Proteomes" id="UP000078576"/>
    </source>
</evidence>
<evidence type="ECO:0000256" key="1">
    <source>
        <dbReference type="SAM" id="MobiDB-lite"/>
    </source>
</evidence>
<dbReference type="STRING" id="694573.A0A194UPB1"/>
<feature type="region of interest" description="Disordered" evidence="1">
    <location>
        <begin position="320"/>
        <end position="349"/>
    </location>
</feature>
<accession>A0A194UPB1</accession>
<feature type="compositionally biased region" description="Polar residues" evidence="1">
    <location>
        <begin position="320"/>
        <end position="337"/>
    </location>
</feature>
<dbReference type="AlphaFoldDB" id="A0A194UPB1"/>
<gene>
    <name evidence="2" type="ORF">VP1G_01014</name>
</gene>
<proteinExistence type="predicted"/>